<dbReference type="AlphaFoldDB" id="A0A1D8N4T3"/>
<reference evidence="6 8" key="2">
    <citation type="submission" date="2018-07" db="EMBL/GenBank/DDBJ databases">
        <title>Draft Genome Assemblies for Five Robust Yarrowia lipolytica Strains Exhibiting High Lipid Production and Pentose Sugar Utilization and Sugar Alcohol Secretion from Undetoxified Lignocellulosic Biomass Hydrolysates.</title>
        <authorList>
            <consortium name="DOE Joint Genome Institute"/>
            <person name="Walker C."/>
            <person name="Ryu S."/>
            <person name="Na H."/>
            <person name="Zane M."/>
            <person name="LaButti K."/>
            <person name="Lipzen A."/>
            <person name="Haridas S."/>
            <person name="Barry K."/>
            <person name="Grigoriev I.V."/>
            <person name="Quarterman J."/>
            <person name="Slininger P."/>
            <person name="Dien B."/>
            <person name="Trinh C.T."/>
        </authorList>
    </citation>
    <scope>NUCLEOTIDE SEQUENCE [LARGE SCALE GENOMIC DNA]</scope>
    <source>
        <strain evidence="6 8">YB392</strain>
    </source>
</reference>
<evidence type="ECO:0000259" key="4">
    <source>
        <dbReference type="Pfam" id="PF10337"/>
    </source>
</evidence>
<evidence type="ECO:0000313" key="7">
    <source>
        <dbReference type="Proteomes" id="UP000182444"/>
    </source>
</evidence>
<proteinExistence type="predicted"/>
<name>A0A1D8N4T3_YARLL</name>
<dbReference type="VEuPathDB" id="FungiDB:YALI0_A14608g"/>
<feature type="transmembrane region" description="Helical" evidence="2">
    <location>
        <begin position="286"/>
        <end position="308"/>
    </location>
</feature>
<feature type="transmembrane region" description="Helical" evidence="2">
    <location>
        <begin position="183"/>
        <end position="204"/>
    </location>
</feature>
<feature type="compositionally biased region" description="Low complexity" evidence="1">
    <location>
        <begin position="24"/>
        <end position="36"/>
    </location>
</feature>
<feature type="transmembrane region" description="Helical" evidence="2">
    <location>
        <begin position="927"/>
        <end position="945"/>
    </location>
</feature>
<dbReference type="EMBL" id="CP017553">
    <property type="protein sequence ID" value="AOW00648.1"/>
    <property type="molecule type" value="Genomic_DNA"/>
</dbReference>
<dbReference type="Proteomes" id="UP000182444">
    <property type="component" value="Chromosome 1A"/>
</dbReference>
<feature type="transmembrane region" description="Helical" evidence="2">
    <location>
        <begin position="837"/>
        <end position="854"/>
    </location>
</feature>
<feature type="transmembrane region" description="Helical" evidence="2">
    <location>
        <begin position="780"/>
        <end position="799"/>
    </location>
</feature>
<dbReference type="GeneID" id="2906196"/>
<keyword evidence="2" id="KW-1133">Transmembrane helix</keyword>
<evidence type="ECO:0000256" key="2">
    <source>
        <dbReference type="SAM" id="Phobius"/>
    </source>
</evidence>
<accession>A0A1D8N4T3</accession>
<feature type="transmembrane region" description="Helical" evidence="2">
    <location>
        <begin position="160"/>
        <end position="176"/>
    </location>
</feature>
<feature type="transmembrane region" description="Helical" evidence="2">
    <location>
        <begin position="263"/>
        <end position="279"/>
    </location>
</feature>
<dbReference type="InterPro" id="IPR018820">
    <property type="entry name" value="BRE4-related_DUF2421"/>
</dbReference>
<feature type="domain" description="DUF2421" evidence="3">
    <location>
        <begin position="945"/>
        <end position="1187"/>
    </location>
</feature>
<dbReference type="OrthoDB" id="2274698at2759"/>
<sequence>MTDDRGPGHIPVDFTEPRGADNFTTPPDSPSDTSSTANRDPQQVDPQPFYTDIVEDDEYNRYNHEEQELHRIQTNATTTSMKSIRRTGTLLGNNIPYNRAFPNRPPGRKRQKLLQYFFRPAWLFDHMDIISFKTVIRSWIGVSLGFMLMMIPAFVRWCGSAPYLLPVVAVIVPAGSQPITVCFIINAIMCLFTCMGYAVMVIAMRINNTWFHNSINAEGMARQMIQEGLCAAPDSNDPNSRATLTACVIDQVYAGKFMTARGSVVYCVLLGAFMFFMLWMKNKSRILIPGYLCGVIAVGALMPLAHMFPYFSPNTIGLTLVKPMGLQFAINVALSILVFPFSSGFQFTQTALSELKILEGLVKFHENFMTSTLPSNEADWLNFSQTEADVQKARQLYPKLEAEAALLPIELTYSRFAFPDYTALKTSVGRVISGMSGLVYFYDNVENIRRSILLVETAGRPIDMSRKLADSTGNDSRKVDSMLKRRKKDTGRFDIDEKKKPAPVGVYEIKTGIKGAKAQYPDSLTMEELDALMIQLREMSLPFVEQVRLALETMIKWLAAANVYRVNSLFFFWQKKGHRQRQTELAAELAERRQAFKEAAHDFLNSKRFELFQSLEDSDEKTSFVTFYFQGALYCTYMKGVAETIDLLFTTLSNMDETESKPSWTIGKGSSKNDKAKSTEAAPAAGENAGRGSSEEESESSETSGIWTGVERELKSYAHGHEEHLCNNDDLEELYAQSIHGAGIDGDRKRNPDAKPPTTRVGKFGVKLNRVIKHLMSPDIIVPLKGAIFTILCALPFYFKSTAPWWRENRLVWAVIMTGLSISENMADNLYGFGSRILYTFYAGVIGMVAWYISTGNGDGNRAGFMVTTCILYFVLMFYREFSVHSTPMPQIVMVVTTVIILGMSWTDGTGVTTPSIGVGFAVAWKRFVTVVIGLSYGFICTLLPRPVTGKKIIRTTLASIIKDTGTLYCRISDFAVGRLAHPHKDVDLNNDPIFKSIVGAQNRIAGSEFLASMVMYEPSLQGQWPSKVYREITTIVSELVELHHHLYIVLRRIEDPRYWFPHLLDLVGWGDQPLMSHYFAVLYMAQGALYDGSPLPQVTPAMLMVEHLDHLEGLFKTSFDAEARHSMGESARSDFEPQPETNQISLERLKSNDGLIFSAAIVLSNCIFDRMDRLMFQVKTLVGEQFVNSEYYRDRTRFKNDRLV</sequence>
<dbReference type="InterPro" id="IPR018823">
    <property type="entry name" value="ArAE_2_N"/>
</dbReference>
<dbReference type="PANTHER" id="PTHR37994:SF1">
    <property type="entry name" value="ER TRANSPORTER 6TM N-TERMINAL DOMAIN-CONTAINING PROTEIN"/>
    <property type="match status" value="1"/>
</dbReference>
<dbReference type="Pfam" id="PF10337">
    <property type="entry name" value="ArAE_2_N"/>
    <property type="match status" value="1"/>
</dbReference>
<dbReference type="OMA" id="TRCTVIF"/>
<evidence type="ECO:0000259" key="3">
    <source>
        <dbReference type="Pfam" id="PF10334"/>
    </source>
</evidence>
<dbReference type="Pfam" id="PF10334">
    <property type="entry name" value="BRE4"/>
    <property type="match status" value="1"/>
</dbReference>
<evidence type="ECO:0000256" key="1">
    <source>
        <dbReference type="SAM" id="MobiDB-lite"/>
    </source>
</evidence>
<protein>
    <recommendedName>
        <fullName evidence="9">ER transporter 6TM N-terminal domain-containing protein</fullName>
    </recommendedName>
</protein>
<gene>
    <name evidence="6" type="ORF">B0I71DRAFT_132040</name>
    <name evidence="5" type="ORF">YALI1_A14513g</name>
</gene>
<keyword evidence="2" id="KW-0472">Membrane</keyword>
<dbReference type="RefSeq" id="XP_500064.1">
    <property type="nucleotide sequence ID" value="XM_500064.1"/>
</dbReference>
<evidence type="ECO:0000313" key="6">
    <source>
        <dbReference type="EMBL" id="RDW25774.1"/>
    </source>
</evidence>
<reference evidence="5 7" key="1">
    <citation type="journal article" date="2016" name="PLoS ONE">
        <title>Sequence Assembly of Yarrowia lipolytica Strain W29/CLIB89 Shows Transposable Element Diversity.</title>
        <authorList>
            <person name="Magnan C."/>
            <person name="Yu J."/>
            <person name="Chang I."/>
            <person name="Jahn E."/>
            <person name="Kanomata Y."/>
            <person name="Wu J."/>
            <person name="Zeller M."/>
            <person name="Oakes M."/>
            <person name="Baldi P."/>
            <person name="Sandmeyer S."/>
        </authorList>
    </citation>
    <scope>NUCLEOTIDE SEQUENCE [LARGE SCALE GENOMIC DNA]</scope>
    <source>
        <strain evidence="5">CLIB89</strain>
        <strain evidence="7">CLIB89(W29)</strain>
    </source>
</reference>
<feature type="transmembrane region" description="Helical" evidence="2">
    <location>
        <begin position="860"/>
        <end position="879"/>
    </location>
</feature>
<organism evidence="5 7">
    <name type="scientific">Yarrowia lipolytica</name>
    <name type="common">Candida lipolytica</name>
    <dbReference type="NCBI Taxonomy" id="4952"/>
    <lineage>
        <taxon>Eukaryota</taxon>
        <taxon>Fungi</taxon>
        <taxon>Dikarya</taxon>
        <taxon>Ascomycota</taxon>
        <taxon>Saccharomycotina</taxon>
        <taxon>Dipodascomycetes</taxon>
        <taxon>Dipodascales</taxon>
        <taxon>Dipodascales incertae sedis</taxon>
        <taxon>Yarrowia</taxon>
    </lineage>
</organism>
<evidence type="ECO:0008006" key="9">
    <source>
        <dbReference type="Google" id="ProtNLM"/>
    </source>
</evidence>
<evidence type="ECO:0000313" key="5">
    <source>
        <dbReference type="EMBL" id="AOW00648.1"/>
    </source>
</evidence>
<feature type="region of interest" description="Disordered" evidence="1">
    <location>
        <begin position="658"/>
        <end position="705"/>
    </location>
</feature>
<keyword evidence="2" id="KW-0812">Transmembrane</keyword>
<feature type="region of interest" description="Disordered" evidence="1">
    <location>
        <begin position="1"/>
        <end position="48"/>
    </location>
</feature>
<dbReference type="PANTHER" id="PTHR37994">
    <property type="entry name" value="ARAE_2_N DOMAIN-CONTAINING PROTEIN-RELATED"/>
    <property type="match status" value="1"/>
</dbReference>
<dbReference type="VEuPathDB" id="FungiDB:YALI1_A14513g"/>
<dbReference type="EMBL" id="KZ858994">
    <property type="protein sequence ID" value="RDW25774.1"/>
    <property type="molecule type" value="Genomic_DNA"/>
</dbReference>
<feature type="transmembrane region" description="Helical" evidence="2">
    <location>
        <begin position="328"/>
        <end position="347"/>
    </location>
</feature>
<evidence type="ECO:0000313" key="8">
    <source>
        <dbReference type="Proteomes" id="UP000256601"/>
    </source>
</evidence>
<dbReference type="KEGG" id="yli:2906196"/>
<dbReference type="Proteomes" id="UP000256601">
    <property type="component" value="Unassembled WGS sequence"/>
</dbReference>
<feature type="domain" description="Putative ER transporter 6TM N-terminal" evidence="4">
    <location>
        <begin position="117"/>
        <end position="614"/>
    </location>
</feature>
<dbReference type="eggNOG" id="KOG4711">
    <property type="taxonomic scope" value="Eukaryota"/>
</dbReference>